<feature type="non-terminal residue" evidence="1">
    <location>
        <position position="54"/>
    </location>
</feature>
<name>A0A6H5GKX6_9HEMI</name>
<dbReference type="Proteomes" id="UP000479000">
    <property type="component" value="Unassembled WGS sequence"/>
</dbReference>
<evidence type="ECO:0000313" key="1">
    <source>
        <dbReference type="EMBL" id="CAB0003737.1"/>
    </source>
</evidence>
<evidence type="ECO:0000313" key="2">
    <source>
        <dbReference type="Proteomes" id="UP000479000"/>
    </source>
</evidence>
<gene>
    <name evidence="1" type="ORF">NTEN_LOCUS9235</name>
</gene>
<proteinExistence type="predicted"/>
<reference evidence="1 2" key="1">
    <citation type="submission" date="2020-02" db="EMBL/GenBank/DDBJ databases">
        <authorList>
            <person name="Ferguson B K."/>
        </authorList>
    </citation>
    <scope>NUCLEOTIDE SEQUENCE [LARGE SCALE GENOMIC DNA]</scope>
</reference>
<dbReference type="EMBL" id="CADCXU010013729">
    <property type="protein sequence ID" value="CAB0003737.1"/>
    <property type="molecule type" value="Genomic_DNA"/>
</dbReference>
<keyword evidence="2" id="KW-1185">Reference proteome</keyword>
<accession>A0A6H5GKX6</accession>
<dbReference type="AlphaFoldDB" id="A0A6H5GKX6"/>
<protein>
    <submittedName>
        <fullName evidence="1">Uncharacterized protein</fullName>
    </submittedName>
</protein>
<sequence>MPADRKLVQRFGHGTIGQEKVHVAFEHTFLHRVDARPFRRRYRHALHRSCDYGL</sequence>
<organism evidence="1 2">
    <name type="scientific">Nesidiocoris tenuis</name>
    <dbReference type="NCBI Taxonomy" id="355587"/>
    <lineage>
        <taxon>Eukaryota</taxon>
        <taxon>Metazoa</taxon>
        <taxon>Ecdysozoa</taxon>
        <taxon>Arthropoda</taxon>
        <taxon>Hexapoda</taxon>
        <taxon>Insecta</taxon>
        <taxon>Pterygota</taxon>
        <taxon>Neoptera</taxon>
        <taxon>Paraneoptera</taxon>
        <taxon>Hemiptera</taxon>
        <taxon>Heteroptera</taxon>
        <taxon>Panheteroptera</taxon>
        <taxon>Cimicomorpha</taxon>
        <taxon>Miridae</taxon>
        <taxon>Dicyphina</taxon>
        <taxon>Nesidiocoris</taxon>
    </lineage>
</organism>